<evidence type="ECO:0000256" key="3">
    <source>
        <dbReference type="ARBA" id="ARBA00022801"/>
    </source>
</evidence>
<dbReference type="InterPro" id="IPR040573">
    <property type="entry name" value="TSP_N"/>
</dbReference>
<dbReference type="NCBIfam" id="TIGR00225">
    <property type="entry name" value="prc"/>
    <property type="match status" value="1"/>
</dbReference>
<dbReference type="GO" id="GO:0030288">
    <property type="term" value="C:outer membrane-bounded periplasmic space"/>
    <property type="evidence" value="ECO:0007669"/>
    <property type="project" value="TreeGrafter"/>
</dbReference>
<dbReference type="RefSeq" id="WP_113635582.1">
    <property type="nucleotide sequence ID" value="NZ_QNUX01000008.1"/>
</dbReference>
<accession>A0A366AZL3</accession>
<evidence type="ECO:0000256" key="1">
    <source>
        <dbReference type="ARBA" id="ARBA00009179"/>
    </source>
</evidence>
<feature type="domain" description="PDZ" evidence="6">
    <location>
        <begin position="245"/>
        <end position="307"/>
    </location>
</feature>
<keyword evidence="4 5" id="KW-0720">Serine protease</keyword>
<dbReference type="Proteomes" id="UP000253676">
    <property type="component" value="Unassembled WGS sequence"/>
</dbReference>
<dbReference type="CDD" id="cd07560">
    <property type="entry name" value="Peptidase_S41_CPP"/>
    <property type="match status" value="1"/>
</dbReference>
<comment type="caution">
    <text evidence="7">The sequence shown here is derived from an EMBL/GenBank/DDBJ whole genome shotgun (WGS) entry which is preliminary data.</text>
</comment>
<dbReference type="OrthoDB" id="9812068at2"/>
<dbReference type="Pfam" id="PF00595">
    <property type="entry name" value="PDZ"/>
    <property type="match status" value="1"/>
</dbReference>
<evidence type="ECO:0000313" key="7">
    <source>
        <dbReference type="EMBL" id="RBN50091.1"/>
    </source>
</evidence>
<keyword evidence="3 5" id="KW-0378">Hydrolase</keyword>
<sequence>MKKLSLAFLLTTFSLFGQNDAKTCETLSKINALLQREHYQPKPVDDSLSVFVFDGFLDALDSNRNLFTKIEYDKLCKHRLQLDNYLLQNNCSFMNDFVAVYTLALNRKKKVLEKIQKEPFDYTSNDSVKFSKKKFPFDLVATDLERIWKKRIRYDILEDISKLSSNLDSLNQNFATLEKTTKIKLFDANLCQVNSILDIKGRIESDLHNTFLNLFCTYFDPHSNYFSLAAKSSFMSGLSTSTLSLGLNVGFNEKEEIVVQEIVPGGPAAKTGKFEKDDIILAVSNTKGISYTVSCSSIEKIGELIFLDSNTDIELTIQKKNGAVMTVFLRKQVMKATDNVVYSFIAEKKAKIGYINIPSFYSDFDGNSVQGCADDVAKEIVKLQKDNIKGLVIDLQNNGGGAIQEAIKLAGMFIDIGPLSVLVDSKDQQTILKDFNRGSVYNGPLVVLINGNSASASEFFAAAIQDYNRGIIIGSTSLGKATMQAILPLDEKKQQDFVKVTIEKFYRVSGKSHQMQGIIPDIALPILFDSITSREDSYKTALKNDIITTKARFSPLPRTYFPQLTALSQTRVKANVRFNEINTANEQINALYNNPKKPTRLVFKDVFDDVHEIDSLWEKVKKIVESESDFTLSNTSYDVENLKFDTFQQESNAYKLKNLKNSPYLEEAIAILNDYNTITK</sequence>
<evidence type="ECO:0000256" key="2">
    <source>
        <dbReference type="ARBA" id="ARBA00022670"/>
    </source>
</evidence>
<dbReference type="EMBL" id="QNUX01000008">
    <property type="protein sequence ID" value="RBN50091.1"/>
    <property type="molecule type" value="Genomic_DNA"/>
</dbReference>
<dbReference type="Gene3D" id="2.30.42.10">
    <property type="match status" value="1"/>
</dbReference>
<dbReference type="GO" id="GO:0006508">
    <property type="term" value="P:proteolysis"/>
    <property type="evidence" value="ECO:0007669"/>
    <property type="project" value="UniProtKB-KW"/>
</dbReference>
<reference evidence="7 8" key="1">
    <citation type="submission" date="2018-07" db="EMBL/GenBank/DDBJ databases">
        <title>Complete genome sequence of Flavobacterium psychrolimnae LMG 22018.</title>
        <authorList>
            <person name="Kim D.-U."/>
        </authorList>
    </citation>
    <scope>NUCLEOTIDE SEQUENCE [LARGE SCALE GENOMIC DNA]</scope>
    <source>
        <strain evidence="7 8">LMG 22018</strain>
    </source>
</reference>
<dbReference type="GO" id="GO:0008236">
    <property type="term" value="F:serine-type peptidase activity"/>
    <property type="evidence" value="ECO:0007669"/>
    <property type="project" value="UniProtKB-KW"/>
</dbReference>
<evidence type="ECO:0000256" key="5">
    <source>
        <dbReference type="RuleBase" id="RU004404"/>
    </source>
</evidence>
<dbReference type="PROSITE" id="PS50106">
    <property type="entry name" value="PDZ"/>
    <property type="match status" value="1"/>
</dbReference>
<evidence type="ECO:0000256" key="4">
    <source>
        <dbReference type="ARBA" id="ARBA00022825"/>
    </source>
</evidence>
<dbReference type="SMART" id="SM00245">
    <property type="entry name" value="TSPc"/>
    <property type="match status" value="1"/>
</dbReference>
<dbReference type="InterPro" id="IPR001478">
    <property type="entry name" value="PDZ"/>
</dbReference>
<dbReference type="Pfam" id="PF11818">
    <property type="entry name" value="DUF3340"/>
    <property type="match status" value="1"/>
</dbReference>
<dbReference type="AlphaFoldDB" id="A0A366AZL3"/>
<dbReference type="Gene3D" id="3.90.226.10">
    <property type="entry name" value="2-enoyl-CoA Hydratase, Chain A, domain 1"/>
    <property type="match status" value="1"/>
</dbReference>
<dbReference type="SUPFAM" id="SSF50156">
    <property type="entry name" value="PDZ domain-like"/>
    <property type="match status" value="1"/>
</dbReference>
<dbReference type="InterPro" id="IPR029045">
    <property type="entry name" value="ClpP/crotonase-like_dom_sf"/>
</dbReference>
<proteinExistence type="inferred from homology"/>
<protein>
    <submittedName>
        <fullName evidence="7">Peptidase S41</fullName>
    </submittedName>
</protein>
<name>A0A366AZL3_9FLAO</name>
<keyword evidence="8" id="KW-1185">Reference proteome</keyword>
<dbReference type="GO" id="GO:0004175">
    <property type="term" value="F:endopeptidase activity"/>
    <property type="evidence" value="ECO:0007669"/>
    <property type="project" value="TreeGrafter"/>
</dbReference>
<organism evidence="7 8">
    <name type="scientific">Flavobacterium psychrolimnae</name>
    <dbReference type="NCBI Taxonomy" id="249351"/>
    <lineage>
        <taxon>Bacteria</taxon>
        <taxon>Pseudomonadati</taxon>
        <taxon>Bacteroidota</taxon>
        <taxon>Flavobacteriia</taxon>
        <taxon>Flavobacteriales</taxon>
        <taxon>Flavobacteriaceae</taxon>
        <taxon>Flavobacterium</taxon>
    </lineage>
</organism>
<keyword evidence="2 5" id="KW-0645">Protease</keyword>
<dbReference type="InterPro" id="IPR020992">
    <property type="entry name" value="Tail_Prtase_C"/>
</dbReference>
<dbReference type="SMART" id="SM00228">
    <property type="entry name" value="PDZ"/>
    <property type="match status" value="1"/>
</dbReference>
<dbReference type="Pfam" id="PF17804">
    <property type="entry name" value="TSP_NTD"/>
    <property type="match status" value="1"/>
</dbReference>
<dbReference type="InterPro" id="IPR004447">
    <property type="entry name" value="Peptidase_S41A"/>
</dbReference>
<evidence type="ECO:0000259" key="6">
    <source>
        <dbReference type="PROSITE" id="PS50106"/>
    </source>
</evidence>
<evidence type="ECO:0000313" key="8">
    <source>
        <dbReference type="Proteomes" id="UP000253676"/>
    </source>
</evidence>
<comment type="similarity">
    <text evidence="1 5">Belongs to the peptidase S41A family.</text>
</comment>
<dbReference type="PANTHER" id="PTHR32060:SF22">
    <property type="entry name" value="CARBOXYL-TERMINAL-PROCESSING PEPTIDASE 3, CHLOROPLASTIC"/>
    <property type="match status" value="1"/>
</dbReference>
<dbReference type="InterPro" id="IPR005151">
    <property type="entry name" value="Tail-specific_protease"/>
</dbReference>
<dbReference type="PANTHER" id="PTHR32060">
    <property type="entry name" value="TAIL-SPECIFIC PROTEASE"/>
    <property type="match status" value="1"/>
</dbReference>
<dbReference type="SUPFAM" id="SSF52096">
    <property type="entry name" value="ClpP/crotonase"/>
    <property type="match status" value="1"/>
</dbReference>
<dbReference type="GO" id="GO:0007165">
    <property type="term" value="P:signal transduction"/>
    <property type="evidence" value="ECO:0007669"/>
    <property type="project" value="TreeGrafter"/>
</dbReference>
<dbReference type="Pfam" id="PF03572">
    <property type="entry name" value="Peptidase_S41"/>
    <property type="match status" value="1"/>
</dbReference>
<gene>
    <name evidence="7" type="ORF">DR980_09835</name>
</gene>
<dbReference type="InterPro" id="IPR036034">
    <property type="entry name" value="PDZ_sf"/>
</dbReference>